<sequence>MSEWFSEKLNHFNDLSDVKTRQDLLIEIRLKFGSLTSNEAAVTTRNLDLSRLFSRLTSNDDEDAMEQICEALHIISQASPPGQILWRYTSEIHCLLHHKLISAKTFALQEISRAASDPESLPQLLSKLDLLVTVVETVTTEHLGTAQHAMEVLKKIGKNQNGMKILYSGVLLRAIAKLLCQNDTIKFRAYEVVVDIAKNSKEHLQASIQSGFLQSLISMLDVDDILLQLNVLEVLIELALTKEGLEFLEEQGVLSNLVQKISQAHETPLSNLLIPGLMKFFGNVAKFSPNEMFSKYPVVISALFEVIQGEDQTILGVALDTLGYISSSVEGKYAVQNLGDSMPLAMKRIGNIIQTMPSDLRVRALNNLVQIFNLDKSDHDNRILSLIKYWFDSLCEEPLKVLSSLCKQPFADMRQASLEVLSVISSQMWAQEYMAKHPGLIEFLLDRNIESFKECKEIKFQIVKNLTESVPNVFDSQTMQRLQKFVTDGPFHVDSITEVAIEGAS</sequence>
<organism evidence="1 2">
    <name type="scientific">Eretmocerus hayati</name>
    <dbReference type="NCBI Taxonomy" id="131215"/>
    <lineage>
        <taxon>Eukaryota</taxon>
        <taxon>Metazoa</taxon>
        <taxon>Ecdysozoa</taxon>
        <taxon>Arthropoda</taxon>
        <taxon>Hexapoda</taxon>
        <taxon>Insecta</taxon>
        <taxon>Pterygota</taxon>
        <taxon>Neoptera</taxon>
        <taxon>Endopterygota</taxon>
        <taxon>Hymenoptera</taxon>
        <taxon>Apocrita</taxon>
        <taxon>Proctotrupomorpha</taxon>
        <taxon>Chalcidoidea</taxon>
        <taxon>Aphelinidae</taxon>
        <taxon>Aphelininae</taxon>
        <taxon>Eretmocerus</taxon>
    </lineage>
</organism>
<proteinExistence type="predicted"/>
<dbReference type="Proteomes" id="UP001239111">
    <property type="component" value="Chromosome 2"/>
</dbReference>
<protein>
    <submittedName>
        <fullName evidence="1">Uncharacterized protein</fullName>
    </submittedName>
</protein>
<name>A0ACC2PEB5_9HYME</name>
<evidence type="ECO:0000313" key="1">
    <source>
        <dbReference type="EMBL" id="KAJ8681438.1"/>
    </source>
</evidence>
<reference evidence="1" key="1">
    <citation type="submission" date="2023-04" db="EMBL/GenBank/DDBJ databases">
        <title>A chromosome-level genome assembly of the parasitoid wasp Eretmocerus hayati.</title>
        <authorList>
            <person name="Zhong Y."/>
            <person name="Liu S."/>
            <person name="Liu Y."/>
        </authorList>
    </citation>
    <scope>NUCLEOTIDE SEQUENCE</scope>
    <source>
        <strain evidence="1">ZJU_SS_LIU_2023</strain>
    </source>
</reference>
<gene>
    <name evidence="1" type="ORF">QAD02_017225</name>
</gene>
<keyword evidence="2" id="KW-1185">Reference proteome</keyword>
<accession>A0ACC2PEB5</accession>
<evidence type="ECO:0000313" key="2">
    <source>
        <dbReference type="Proteomes" id="UP001239111"/>
    </source>
</evidence>
<comment type="caution">
    <text evidence="1">The sequence shown here is derived from an EMBL/GenBank/DDBJ whole genome shotgun (WGS) entry which is preliminary data.</text>
</comment>
<dbReference type="EMBL" id="CM056742">
    <property type="protein sequence ID" value="KAJ8681438.1"/>
    <property type="molecule type" value="Genomic_DNA"/>
</dbReference>